<sequence length="201" mass="23806">MNTHKNKIFTKDQIDKIGNTIIYLSHGLTDLNKTKILKLLFILEEASIKKYGYPFFNIDFQLWKHGPVVKDIYIDLCEETPNLLKDYILRDSQTTSNFVAKKPFCDDEFSDNDIEILDRIVSFAKQKNAKYLVNHTHDQNSLWRKSAIKYGILESLENELINSTDFEIDFNLLFENAESNYFKERYEEAKDNREFVRQLKN</sequence>
<dbReference type="AlphaFoldDB" id="A0A3B7N5X1"/>
<accession>A0A3B7N5X1</accession>
<dbReference type="KEGG" id="pseg:D3H65_27295"/>
<feature type="domain" description="Antitoxin SocA-like Panacea" evidence="1">
    <location>
        <begin position="37"/>
        <end position="143"/>
    </location>
</feature>
<protein>
    <submittedName>
        <fullName evidence="2">DUF4065 domain-containing protein</fullName>
    </submittedName>
</protein>
<proteinExistence type="predicted"/>
<gene>
    <name evidence="2" type="ORF">D3H65_27295</name>
</gene>
<dbReference type="OrthoDB" id="9799173at2"/>
<dbReference type="Pfam" id="PF13274">
    <property type="entry name" value="SocA_Panacea"/>
    <property type="match status" value="1"/>
</dbReference>
<evidence type="ECO:0000259" key="1">
    <source>
        <dbReference type="Pfam" id="PF13274"/>
    </source>
</evidence>
<organism evidence="2 3">
    <name type="scientific">Paraflavitalea soli</name>
    <dbReference type="NCBI Taxonomy" id="2315862"/>
    <lineage>
        <taxon>Bacteria</taxon>
        <taxon>Pseudomonadati</taxon>
        <taxon>Bacteroidota</taxon>
        <taxon>Chitinophagia</taxon>
        <taxon>Chitinophagales</taxon>
        <taxon>Chitinophagaceae</taxon>
        <taxon>Paraflavitalea</taxon>
    </lineage>
</organism>
<reference evidence="2 3" key="1">
    <citation type="submission" date="2018-09" db="EMBL/GenBank/DDBJ databases">
        <title>Genome sequencing of strain 6GH32-13.</title>
        <authorList>
            <person name="Weon H.-Y."/>
            <person name="Heo J."/>
            <person name="Kwon S.-W."/>
        </authorList>
    </citation>
    <scope>NUCLEOTIDE SEQUENCE [LARGE SCALE GENOMIC DNA]</scope>
    <source>
        <strain evidence="2 3">5GH32-13</strain>
    </source>
</reference>
<dbReference type="RefSeq" id="WP_119053337.1">
    <property type="nucleotide sequence ID" value="NZ_CP032157.1"/>
</dbReference>
<dbReference type="EMBL" id="CP032157">
    <property type="protein sequence ID" value="AXY77461.1"/>
    <property type="molecule type" value="Genomic_DNA"/>
</dbReference>
<keyword evidence="3" id="KW-1185">Reference proteome</keyword>
<evidence type="ECO:0000313" key="2">
    <source>
        <dbReference type="EMBL" id="AXY77461.1"/>
    </source>
</evidence>
<name>A0A3B7N5X1_9BACT</name>
<evidence type="ECO:0000313" key="3">
    <source>
        <dbReference type="Proteomes" id="UP000263900"/>
    </source>
</evidence>
<dbReference type="Proteomes" id="UP000263900">
    <property type="component" value="Chromosome"/>
</dbReference>
<dbReference type="InterPro" id="IPR025272">
    <property type="entry name" value="SocA_Panacea"/>
</dbReference>